<evidence type="ECO:0000256" key="2">
    <source>
        <dbReference type="ARBA" id="ARBA00022801"/>
    </source>
</evidence>
<keyword evidence="2 4" id="KW-0378">Hydrolase</keyword>
<dbReference type="Gene3D" id="3.40.50.1820">
    <property type="entry name" value="alpha/beta hydrolase"/>
    <property type="match status" value="1"/>
</dbReference>
<comment type="similarity">
    <text evidence="1">Belongs to the 'GDXG' lipolytic enzyme family.</text>
</comment>
<dbReference type="EMBL" id="JBJHQF010000013">
    <property type="protein sequence ID" value="MFK9004659.1"/>
    <property type="molecule type" value="Genomic_DNA"/>
</dbReference>
<dbReference type="SUPFAM" id="SSF53474">
    <property type="entry name" value="alpha/beta-Hydrolases"/>
    <property type="match status" value="1"/>
</dbReference>
<dbReference type="RefSeq" id="WP_406597535.1">
    <property type="nucleotide sequence ID" value="NZ_JBJHQF010000013.1"/>
</dbReference>
<evidence type="ECO:0000256" key="1">
    <source>
        <dbReference type="ARBA" id="ARBA00010515"/>
    </source>
</evidence>
<dbReference type="GO" id="GO:0016787">
    <property type="term" value="F:hydrolase activity"/>
    <property type="evidence" value="ECO:0007669"/>
    <property type="project" value="UniProtKB-KW"/>
</dbReference>
<organism evidence="4 5">
    <name type="scientific">Pseudomonas pergaminensis</name>
    <dbReference type="NCBI Taxonomy" id="2853159"/>
    <lineage>
        <taxon>Bacteria</taxon>
        <taxon>Pseudomonadati</taxon>
        <taxon>Pseudomonadota</taxon>
        <taxon>Gammaproteobacteria</taxon>
        <taxon>Pseudomonadales</taxon>
        <taxon>Pseudomonadaceae</taxon>
        <taxon>Pseudomonas</taxon>
    </lineage>
</organism>
<sequence length="283" mass="31177">MTPEQVRQEMRDAVVMEVRNRTLVMRGRRVPVRVYKPARPALLPVLMYFHGGGWVAGDLDTHDSFCRVISEWTGCAVVAVHYARPPEDRFPRAVEDCYAATEWVARKGARWALDTRRIAVAGGGSGGGLAAVVCQIARDLEGPSLGFQLLLYPMLDCLARYPSREQFAEGFGLSVKHVDWYLSQYVPSGVPLAHPWLSPARDTCFKGLPPALILTAGCDLLRDEGRVFAQCLRTAGVPVQYQEYADMRHGFINYPAAHPSARHAILLCAEALAAHFQSAGLSA</sequence>
<dbReference type="Pfam" id="PF07859">
    <property type="entry name" value="Abhydrolase_3"/>
    <property type="match status" value="1"/>
</dbReference>
<dbReference type="InterPro" id="IPR029058">
    <property type="entry name" value="AB_hydrolase_fold"/>
</dbReference>
<dbReference type="InterPro" id="IPR002168">
    <property type="entry name" value="Lipase_GDXG_HIS_AS"/>
</dbReference>
<feature type="domain" description="Alpha/beta hydrolase fold-3" evidence="3">
    <location>
        <begin position="46"/>
        <end position="252"/>
    </location>
</feature>
<dbReference type="PANTHER" id="PTHR48081">
    <property type="entry name" value="AB HYDROLASE SUPERFAMILY PROTEIN C4A8.06C"/>
    <property type="match status" value="1"/>
</dbReference>
<name>A0ABW8R1K2_9PSED</name>
<comment type="caution">
    <text evidence="4">The sequence shown here is derived from an EMBL/GenBank/DDBJ whole genome shotgun (WGS) entry which is preliminary data.</text>
</comment>
<dbReference type="InterPro" id="IPR013094">
    <property type="entry name" value="AB_hydrolase_3"/>
</dbReference>
<keyword evidence="5" id="KW-1185">Reference proteome</keyword>
<evidence type="ECO:0000259" key="3">
    <source>
        <dbReference type="Pfam" id="PF07859"/>
    </source>
</evidence>
<reference evidence="4 5" key="1">
    <citation type="submission" date="2024-11" db="EMBL/GenBank/DDBJ databases">
        <authorList>
            <person name="Lucas J.A."/>
        </authorList>
    </citation>
    <scope>NUCLEOTIDE SEQUENCE [LARGE SCALE GENOMIC DNA]</scope>
    <source>
        <strain evidence="4 5">Z 7.15</strain>
    </source>
</reference>
<accession>A0ABW8R1K2</accession>
<dbReference type="PROSITE" id="PS01173">
    <property type="entry name" value="LIPASE_GDXG_HIS"/>
    <property type="match status" value="1"/>
</dbReference>
<protein>
    <submittedName>
        <fullName evidence="4">Alpha/beta hydrolase</fullName>
    </submittedName>
</protein>
<gene>
    <name evidence="4" type="ORF">ACJEBJ_11025</name>
</gene>
<evidence type="ECO:0000313" key="4">
    <source>
        <dbReference type="EMBL" id="MFK9004659.1"/>
    </source>
</evidence>
<dbReference type="InterPro" id="IPR050300">
    <property type="entry name" value="GDXG_lipolytic_enzyme"/>
</dbReference>
<dbReference type="PANTHER" id="PTHR48081:SF8">
    <property type="entry name" value="ALPHA_BETA HYDROLASE FOLD-3 DOMAIN-CONTAINING PROTEIN-RELATED"/>
    <property type="match status" value="1"/>
</dbReference>
<dbReference type="Proteomes" id="UP001623008">
    <property type="component" value="Unassembled WGS sequence"/>
</dbReference>
<evidence type="ECO:0000313" key="5">
    <source>
        <dbReference type="Proteomes" id="UP001623008"/>
    </source>
</evidence>
<proteinExistence type="inferred from homology"/>